<accession>A0ABN2LZL9</accession>
<dbReference type="Gene3D" id="3.40.50.2300">
    <property type="match status" value="1"/>
</dbReference>
<dbReference type="SUPFAM" id="SSF52788">
    <property type="entry name" value="Phosphotyrosine protein phosphatases I"/>
    <property type="match status" value="1"/>
</dbReference>
<name>A0ABN2LZL9_9MICO</name>
<dbReference type="InterPro" id="IPR017867">
    <property type="entry name" value="Tyr_phospatase_low_mol_wt"/>
</dbReference>
<dbReference type="CDD" id="cd16343">
    <property type="entry name" value="LMWPTP"/>
    <property type="match status" value="1"/>
</dbReference>
<dbReference type="EMBL" id="BAAAPO010000046">
    <property type="protein sequence ID" value="GAA1804573.1"/>
    <property type="molecule type" value="Genomic_DNA"/>
</dbReference>
<comment type="similarity">
    <text evidence="1">Belongs to the low molecular weight phosphotyrosine protein phosphatase family.</text>
</comment>
<evidence type="ECO:0000259" key="5">
    <source>
        <dbReference type="SMART" id="SM00226"/>
    </source>
</evidence>
<protein>
    <recommendedName>
        <fullName evidence="2">protein-tyrosine-phosphatase</fullName>
        <ecNumber evidence="2">3.1.3.48</ecNumber>
    </recommendedName>
</protein>
<dbReference type="PRINTS" id="PR00719">
    <property type="entry name" value="LMWPTPASE"/>
</dbReference>
<keyword evidence="3" id="KW-0378">Hydrolase</keyword>
<dbReference type="InterPro" id="IPR036196">
    <property type="entry name" value="Ptyr_pPase_sf"/>
</dbReference>
<dbReference type="Pfam" id="PF01451">
    <property type="entry name" value="LMWPc"/>
    <property type="match status" value="1"/>
</dbReference>
<dbReference type="Proteomes" id="UP001499938">
    <property type="component" value="Unassembled WGS sequence"/>
</dbReference>
<dbReference type="InterPro" id="IPR023485">
    <property type="entry name" value="Ptyr_pPase"/>
</dbReference>
<feature type="domain" description="Phosphotyrosine protein phosphatase I" evidence="5">
    <location>
        <begin position="19"/>
        <end position="174"/>
    </location>
</feature>
<evidence type="ECO:0000256" key="1">
    <source>
        <dbReference type="ARBA" id="ARBA00011063"/>
    </source>
</evidence>
<organism evidence="6 7">
    <name type="scientific">Nostocoides veronense</name>
    <dbReference type="NCBI Taxonomy" id="330836"/>
    <lineage>
        <taxon>Bacteria</taxon>
        <taxon>Bacillati</taxon>
        <taxon>Actinomycetota</taxon>
        <taxon>Actinomycetes</taxon>
        <taxon>Micrococcales</taxon>
        <taxon>Intrasporangiaceae</taxon>
        <taxon>Nostocoides</taxon>
    </lineage>
</organism>
<dbReference type="SMART" id="SM00226">
    <property type="entry name" value="LMWPc"/>
    <property type="match status" value="1"/>
</dbReference>
<gene>
    <name evidence="6" type="ORF">GCM10009811_30200</name>
</gene>
<evidence type="ECO:0000256" key="3">
    <source>
        <dbReference type="ARBA" id="ARBA00022801"/>
    </source>
</evidence>
<evidence type="ECO:0000256" key="4">
    <source>
        <dbReference type="ARBA" id="ARBA00022912"/>
    </source>
</evidence>
<dbReference type="InterPro" id="IPR050438">
    <property type="entry name" value="LMW_PTPase"/>
</dbReference>
<proteinExistence type="inferred from homology"/>
<dbReference type="PANTHER" id="PTHR11717:SF7">
    <property type="entry name" value="LOW MOLECULAR WEIGHT PHOSPHOTYROSINE PROTEIN PHOSPHATASE"/>
    <property type="match status" value="1"/>
</dbReference>
<keyword evidence="7" id="KW-1185">Reference proteome</keyword>
<keyword evidence="4" id="KW-0904">Protein phosphatase</keyword>
<reference evidence="6 7" key="1">
    <citation type="journal article" date="2019" name="Int. J. Syst. Evol. Microbiol.">
        <title>The Global Catalogue of Microorganisms (GCM) 10K type strain sequencing project: providing services to taxonomists for standard genome sequencing and annotation.</title>
        <authorList>
            <consortium name="The Broad Institute Genomics Platform"/>
            <consortium name="The Broad Institute Genome Sequencing Center for Infectious Disease"/>
            <person name="Wu L."/>
            <person name="Ma J."/>
        </authorList>
    </citation>
    <scope>NUCLEOTIDE SEQUENCE [LARGE SCALE GENOMIC DNA]</scope>
    <source>
        <strain evidence="6 7">JCM 15592</strain>
    </source>
</reference>
<dbReference type="PANTHER" id="PTHR11717">
    <property type="entry name" value="LOW MOLECULAR WEIGHT PROTEIN TYROSINE PHOSPHATASE"/>
    <property type="match status" value="1"/>
</dbReference>
<sequence length="185" mass="20364">MWGHVGCGGDSVKNETVAYRIVVVCTGNICRSPMLEFLLREAFDREGLGDQVEVDSAGISAEESGNPADKRTIAALQRHGHADWGAGAHRARRIERSWLSERDLILAADSGHLHSLQRMAGEDADHIRTIRSFDPVAVEARTLDVDDPWYGFSERAFDQTYDELTAAVPGIVSFVKDALAERGTR</sequence>
<evidence type="ECO:0000256" key="2">
    <source>
        <dbReference type="ARBA" id="ARBA00013064"/>
    </source>
</evidence>
<evidence type="ECO:0000313" key="6">
    <source>
        <dbReference type="EMBL" id="GAA1804573.1"/>
    </source>
</evidence>
<comment type="caution">
    <text evidence="6">The sequence shown here is derived from an EMBL/GenBank/DDBJ whole genome shotgun (WGS) entry which is preliminary data.</text>
</comment>
<evidence type="ECO:0000313" key="7">
    <source>
        <dbReference type="Proteomes" id="UP001499938"/>
    </source>
</evidence>
<dbReference type="EC" id="3.1.3.48" evidence="2"/>